<dbReference type="EMBL" id="BJWL01000016">
    <property type="protein sequence ID" value="GFZ03468.1"/>
    <property type="molecule type" value="Genomic_DNA"/>
</dbReference>
<comment type="caution">
    <text evidence="2">The sequence shown here is derived from an EMBL/GenBank/DDBJ whole genome shotgun (WGS) entry which is preliminary data.</text>
</comment>
<keyword evidence="1" id="KW-0175">Coiled coil</keyword>
<feature type="coiled-coil region" evidence="1">
    <location>
        <begin position="87"/>
        <end position="149"/>
    </location>
</feature>
<dbReference type="Proteomes" id="UP000585474">
    <property type="component" value="Unassembled WGS sequence"/>
</dbReference>
<proteinExistence type="predicted"/>
<gene>
    <name evidence="2" type="ORF">Acr_16g0000920</name>
</gene>
<evidence type="ECO:0000313" key="2">
    <source>
        <dbReference type="EMBL" id="GFZ03468.1"/>
    </source>
</evidence>
<keyword evidence="3" id="KW-1185">Reference proteome</keyword>
<reference evidence="2 3" key="1">
    <citation type="submission" date="2019-07" db="EMBL/GenBank/DDBJ databases">
        <title>De Novo Assembly of kiwifruit Actinidia rufa.</title>
        <authorList>
            <person name="Sugita-Konishi S."/>
            <person name="Sato K."/>
            <person name="Mori E."/>
            <person name="Abe Y."/>
            <person name="Kisaki G."/>
            <person name="Hamano K."/>
            <person name="Suezawa K."/>
            <person name="Otani M."/>
            <person name="Fukuda T."/>
            <person name="Manabe T."/>
            <person name="Gomi K."/>
            <person name="Tabuchi M."/>
            <person name="Akimitsu K."/>
            <person name="Kataoka I."/>
        </authorList>
    </citation>
    <scope>NUCLEOTIDE SEQUENCE [LARGE SCALE GENOMIC DNA]</scope>
    <source>
        <strain evidence="3">cv. Fuchu</strain>
    </source>
</reference>
<evidence type="ECO:0000256" key="1">
    <source>
        <dbReference type="SAM" id="Coils"/>
    </source>
</evidence>
<evidence type="ECO:0000313" key="3">
    <source>
        <dbReference type="Proteomes" id="UP000585474"/>
    </source>
</evidence>
<protein>
    <submittedName>
        <fullName evidence="2">Uncharacterized protein</fullName>
    </submittedName>
</protein>
<sequence length="205" mass="23184">MYSLSTYSASSSRRHLRSVLKKEEGTSVNLGAVMKLEASVVKSLAMAEKHFQTFVPPTDKKMSEKMELDELLSLHAMAMGSFIVDRAKKMRDETKELTRLKKDKEDSDIAAKKLENEVAKLKMRENLTKKLAVDELKASEEYKETMEEEASSYFGEGFNKYKKQLNLLVPNLDIDDQQIDPDLVDGDEDEVDEGKVVVQNTTLPG</sequence>
<dbReference type="AlphaFoldDB" id="A0A7J0FZW9"/>
<name>A0A7J0FZW9_9ERIC</name>
<organism evidence="2 3">
    <name type="scientific">Actinidia rufa</name>
    <dbReference type="NCBI Taxonomy" id="165716"/>
    <lineage>
        <taxon>Eukaryota</taxon>
        <taxon>Viridiplantae</taxon>
        <taxon>Streptophyta</taxon>
        <taxon>Embryophyta</taxon>
        <taxon>Tracheophyta</taxon>
        <taxon>Spermatophyta</taxon>
        <taxon>Magnoliopsida</taxon>
        <taxon>eudicotyledons</taxon>
        <taxon>Gunneridae</taxon>
        <taxon>Pentapetalae</taxon>
        <taxon>asterids</taxon>
        <taxon>Ericales</taxon>
        <taxon>Actinidiaceae</taxon>
        <taxon>Actinidia</taxon>
    </lineage>
</organism>
<accession>A0A7J0FZW9</accession>